<keyword evidence="10" id="KW-1185">Reference proteome</keyword>
<dbReference type="NCBIfam" id="TIGR00407">
    <property type="entry name" value="proA"/>
    <property type="match status" value="1"/>
</dbReference>
<evidence type="ECO:0000313" key="9">
    <source>
        <dbReference type="EMBL" id="RCW25821.1"/>
    </source>
</evidence>
<evidence type="ECO:0000256" key="2">
    <source>
        <dbReference type="ARBA" id="ARBA00022605"/>
    </source>
</evidence>
<sequence length="427" mass="44535">MLDAVATSGDVQALMLDIGARAKAAARPLAIATTEQKNRALHAMAQAIVEGTQTILAANAIDVENGIASGLTGSFMDRLTLDSSRIAAIAQGIREIAALKDPVGEVIAGWDRPNGLHIERVRTPLGVIGVIYESRPNVTADAGALCLKAGNAVILRGGSDSAHSSRAIHACLAAGLRSAGLPEDAIQLVPVTDRAAVGAMLTGLGGSIDVIVPRGGKSLVARVQSEARVPVFAHLEGLCHVYVDRSADLEMAKKVVLNSKMRRTGICGAAETLLIDRAAAGTHLVPILQALAQAGCELHASPDVQAVFPEAKPATEEDWRTEYLDAVIAVTLVDGVDGAIDHIARYSSNHTEAILAEDPAAVERFFNEVDSAILLHNASTQFADGGEFGMGAEIGIATGKMHARGPVGVEQLTSFKYRVQGNGQVRP</sequence>
<keyword evidence="5 7" id="KW-0560">Oxidoreductase</keyword>
<dbReference type="GO" id="GO:0004350">
    <property type="term" value="F:glutamate-5-semialdehyde dehydrogenase activity"/>
    <property type="evidence" value="ECO:0007669"/>
    <property type="project" value="UniProtKB-UniRule"/>
</dbReference>
<evidence type="ECO:0000256" key="1">
    <source>
        <dbReference type="ARBA" id="ARBA00004985"/>
    </source>
</evidence>
<dbReference type="InterPro" id="IPR016161">
    <property type="entry name" value="Ald_DH/histidinol_DH"/>
</dbReference>
<dbReference type="InterPro" id="IPR000965">
    <property type="entry name" value="GPR_dom"/>
</dbReference>
<dbReference type="GO" id="GO:0050661">
    <property type="term" value="F:NADP binding"/>
    <property type="evidence" value="ECO:0007669"/>
    <property type="project" value="InterPro"/>
</dbReference>
<dbReference type="CDD" id="cd07079">
    <property type="entry name" value="ALDH_F18-19_ProA-GPR"/>
    <property type="match status" value="1"/>
</dbReference>
<evidence type="ECO:0000256" key="4">
    <source>
        <dbReference type="ARBA" id="ARBA00022857"/>
    </source>
</evidence>
<comment type="caution">
    <text evidence="9">The sequence shown here is derived from an EMBL/GenBank/DDBJ whole genome shotgun (WGS) entry which is preliminary data.</text>
</comment>
<dbReference type="UniPathway" id="UPA00098">
    <property type="reaction ID" value="UER00360"/>
</dbReference>
<dbReference type="EC" id="1.2.1.41" evidence="7"/>
<dbReference type="GO" id="GO:0005737">
    <property type="term" value="C:cytoplasm"/>
    <property type="evidence" value="ECO:0007669"/>
    <property type="project" value="UniProtKB-SubCell"/>
</dbReference>
<dbReference type="RefSeq" id="WP_114362777.1">
    <property type="nucleotide sequence ID" value="NZ_QPIX01000004.1"/>
</dbReference>
<comment type="similarity">
    <text evidence="7">Belongs to the gamma-glutamyl phosphate reductase family.</text>
</comment>
<keyword evidence="2 7" id="KW-0028">Amino-acid biosynthesis</keyword>
<comment type="function">
    <text evidence="7">Catalyzes the NADPH-dependent reduction of L-glutamate 5-phosphate into L-glutamate 5-semialdehyde and phosphate. The product spontaneously undergoes cyclization to form 1-pyrroline-5-carboxylate.</text>
</comment>
<dbReference type="AlphaFoldDB" id="A0A6I7HP30"/>
<keyword evidence="7" id="KW-0963">Cytoplasm</keyword>
<evidence type="ECO:0000259" key="8">
    <source>
        <dbReference type="Pfam" id="PF00171"/>
    </source>
</evidence>
<name>A0A6I7HP30_9HYPH</name>
<keyword evidence="3 7" id="KW-0641">Proline biosynthesis</keyword>
<accession>A0A6I7HP30</accession>
<dbReference type="EMBL" id="QPIX01000004">
    <property type="protein sequence ID" value="RCW25821.1"/>
    <property type="molecule type" value="Genomic_DNA"/>
</dbReference>
<dbReference type="InterPro" id="IPR015590">
    <property type="entry name" value="Aldehyde_DH_dom"/>
</dbReference>
<dbReference type="NCBIfam" id="NF001221">
    <property type="entry name" value="PRK00197.1"/>
    <property type="match status" value="1"/>
</dbReference>
<dbReference type="InterPro" id="IPR016162">
    <property type="entry name" value="Ald_DH_N"/>
</dbReference>
<evidence type="ECO:0000256" key="6">
    <source>
        <dbReference type="ARBA" id="ARBA00049024"/>
    </source>
</evidence>
<evidence type="ECO:0000256" key="7">
    <source>
        <dbReference type="HAMAP-Rule" id="MF_00412"/>
    </source>
</evidence>
<reference evidence="9 10" key="1">
    <citation type="submission" date="2018-07" db="EMBL/GenBank/DDBJ databases">
        <title>Genomic Encyclopedia of Type Strains, Phase IV (KMG-IV): sequencing the most valuable type-strain genomes for metagenomic binning, comparative biology and taxonomic classification.</title>
        <authorList>
            <person name="Goeker M."/>
        </authorList>
    </citation>
    <scope>NUCLEOTIDE SEQUENCE [LARGE SCALE GENOMIC DNA]</scope>
    <source>
        <strain evidence="9 10">DSM 25528</strain>
    </source>
</reference>
<dbReference type="SUPFAM" id="SSF53720">
    <property type="entry name" value="ALDH-like"/>
    <property type="match status" value="1"/>
</dbReference>
<dbReference type="PANTHER" id="PTHR11063:SF8">
    <property type="entry name" value="DELTA-1-PYRROLINE-5-CARBOXYLATE SYNTHASE"/>
    <property type="match status" value="1"/>
</dbReference>
<comment type="pathway">
    <text evidence="1 7">Amino-acid biosynthesis; L-proline biosynthesis; L-glutamate 5-semialdehyde from L-glutamate: step 2/2.</text>
</comment>
<dbReference type="Gene3D" id="3.40.309.10">
    <property type="entry name" value="Aldehyde Dehydrogenase, Chain A, domain 2"/>
    <property type="match status" value="1"/>
</dbReference>
<dbReference type="HAMAP" id="MF_00412">
    <property type="entry name" value="ProA"/>
    <property type="match status" value="1"/>
</dbReference>
<evidence type="ECO:0000256" key="5">
    <source>
        <dbReference type="ARBA" id="ARBA00023002"/>
    </source>
</evidence>
<evidence type="ECO:0000313" key="10">
    <source>
        <dbReference type="Proteomes" id="UP000252582"/>
    </source>
</evidence>
<feature type="domain" description="Aldehyde dehydrogenase" evidence="8">
    <location>
        <begin position="20"/>
        <end position="285"/>
    </location>
</feature>
<evidence type="ECO:0000256" key="3">
    <source>
        <dbReference type="ARBA" id="ARBA00022650"/>
    </source>
</evidence>
<dbReference type="PROSITE" id="PS01223">
    <property type="entry name" value="PROA"/>
    <property type="match status" value="1"/>
</dbReference>
<dbReference type="InterPro" id="IPR020593">
    <property type="entry name" value="G-glutamylP_reductase_CS"/>
</dbReference>
<dbReference type="InterPro" id="IPR016163">
    <property type="entry name" value="Ald_DH_C"/>
</dbReference>
<dbReference type="Pfam" id="PF00171">
    <property type="entry name" value="Aldedh"/>
    <property type="match status" value="1"/>
</dbReference>
<comment type="subcellular location">
    <subcellularLocation>
        <location evidence="7">Cytoplasm</location>
    </subcellularLocation>
</comment>
<dbReference type="PANTHER" id="PTHR11063">
    <property type="entry name" value="GLUTAMATE SEMIALDEHYDE DEHYDROGENASE"/>
    <property type="match status" value="1"/>
</dbReference>
<dbReference type="GO" id="GO:0055129">
    <property type="term" value="P:L-proline biosynthetic process"/>
    <property type="evidence" value="ECO:0007669"/>
    <property type="project" value="UniProtKB-UniRule"/>
</dbReference>
<gene>
    <name evidence="7" type="primary">proA</name>
    <name evidence="9" type="ORF">DFR48_10472</name>
</gene>
<protein>
    <recommendedName>
        <fullName evidence="7">Gamma-glutamyl phosphate reductase</fullName>
        <shortName evidence="7">GPR</shortName>
        <ecNumber evidence="7">1.2.1.41</ecNumber>
    </recommendedName>
    <alternativeName>
        <fullName evidence="7">Glutamate-5-semialdehyde dehydrogenase</fullName>
    </alternativeName>
    <alternativeName>
        <fullName evidence="7">Glutamyl-gamma-semialdehyde dehydrogenase</fullName>
        <shortName evidence="7">GSA dehydrogenase</shortName>
    </alternativeName>
</protein>
<dbReference type="PIRSF" id="PIRSF000151">
    <property type="entry name" value="GPR"/>
    <property type="match status" value="1"/>
</dbReference>
<dbReference type="Gene3D" id="3.40.605.10">
    <property type="entry name" value="Aldehyde Dehydrogenase, Chain A, domain 1"/>
    <property type="match status" value="1"/>
</dbReference>
<dbReference type="Proteomes" id="UP000252582">
    <property type="component" value="Unassembled WGS sequence"/>
</dbReference>
<organism evidence="9 10">
    <name type="scientific">Ciceribacter lividus</name>
    <dbReference type="NCBI Taxonomy" id="1197950"/>
    <lineage>
        <taxon>Bacteria</taxon>
        <taxon>Pseudomonadati</taxon>
        <taxon>Pseudomonadota</taxon>
        <taxon>Alphaproteobacteria</taxon>
        <taxon>Hyphomicrobiales</taxon>
        <taxon>Rhizobiaceae</taxon>
        <taxon>Ciceribacter</taxon>
    </lineage>
</organism>
<dbReference type="InterPro" id="IPR012134">
    <property type="entry name" value="Glu-5-SA_DH"/>
</dbReference>
<proteinExistence type="inferred from homology"/>
<comment type="catalytic activity">
    <reaction evidence="6 7">
        <text>L-glutamate 5-semialdehyde + phosphate + NADP(+) = L-glutamyl 5-phosphate + NADPH + H(+)</text>
        <dbReference type="Rhea" id="RHEA:19541"/>
        <dbReference type="ChEBI" id="CHEBI:15378"/>
        <dbReference type="ChEBI" id="CHEBI:43474"/>
        <dbReference type="ChEBI" id="CHEBI:57783"/>
        <dbReference type="ChEBI" id="CHEBI:58066"/>
        <dbReference type="ChEBI" id="CHEBI:58274"/>
        <dbReference type="ChEBI" id="CHEBI:58349"/>
        <dbReference type="EC" id="1.2.1.41"/>
    </reaction>
</comment>
<dbReference type="FunFam" id="3.40.309.10:FF:000006">
    <property type="entry name" value="Gamma-glutamyl phosphate reductase"/>
    <property type="match status" value="1"/>
</dbReference>
<keyword evidence="4 7" id="KW-0521">NADP</keyword>